<dbReference type="Gene3D" id="3.40.50.2000">
    <property type="entry name" value="Glycogen Phosphorylase B"/>
    <property type="match status" value="1"/>
</dbReference>
<evidence type="ECO:0000313" key="1">
    <source>
        <dbReference type="EMBL" id="MCB4880901.1"/>
    </source>
</evidence>
<dbReference type="EMBL" id="JAHXEI010000009">
    <property type="protein sequence ID" value="MCB4880901.1"/>
    <property type="molecule type" value="Genomic_DNA"/>
</dbReference>
<name>A0AAW4TWQ9_BIFPS</name>
<keyword evidence="1" id="KW-0808">Transferase</keyword>
<dbReference type="Pfam" id="PF13692">
    <property type="entry name" value="Glyco_trans_1_4"/>
    <property type="match status" value="1"/>
</dbReference>
<dbReference type="AlphaFoldDB" id="A0AAW4TWQ9"/>
<sequence>MTSHDIALGIFSSTPKGLHVVPNKVYQSMAAECAVITSDTSPQRRALGNDVVYVAPNNPRALADAIASLISSYNILVRKQSDAARSAQRFTSDIITRELSQWIKEH</sequence>
<gene>
    <name evidence="1" type="ORF">KZP06_09255</name>
</gene>
<dbReference type="EC" id="2.4.-.-" evidence="1"/>
<keyword evidence="1" id="KW-0328">Glycosyltransferase</keyword>
<organism evidence="1 2">
    <name type="scientific">Bifidobacterium pseudocatenulatum</name>
    <dbReference type="NCBI Taxonomy" id="28026"/>
    <lineage>
        <taxon>Bacteria</taxon>
        <taxon>Bacillati</taxon>
        <taxon>Actinomycetota</taxon>
        <taxon>Actinomycetes</taxon>
        <taxon>Bifidobacteriales</taxon>
        <taxon>Bifidobacteriaceae</taxon>
        <taxon>Bifidobacterium</taxon>
    </lineage>
</organism>
<dbReference type="RefSeq" id="WP_226590984.1">
    <property type="nucleotide sequence ID" value="NZ_JAHXEI010000009.1"/>
</dbReference>
<dbReference type="GO" id="GO:0016757">
    <property type="term" value="F:glycosyltransferase activity"/>
    <property type="evidence" value="ECO:0007669"/>
    <property type="project" value="UniProtKB-KW"/>
</dbReference>
<proteinExistence type="predicted"/>
<dbReference type="Proteomes" id="UP001197735">
    <property type="component" value="Unassembled WGS sequence"/>
</dbReference>
<accession>A0AAW4TWQ9</accession>
<protein>
    <submittedName>
        <fullName evidence="1">Glycosyltransferase</fullName>
        <ecNumber evidence="1">2.4.-.-</ecNumber>
    </submittedName>
</protein>
<dbReference type="SUPFAM" id="SSF53756">
    <property type="entry name" value="UDP-Glycosyltransferase/glycogen phosphorylase"/>
    <property type="match status" value="1"/>
</dbReference>
<evidence type="ECO:0000313" key="2">
    <source>
        <dbReference type="Proteomes" id="UP001197735"/>
    </source>
</evidence>
<comment type="caution">
    <text evidence="1">The sequence shown here is derived from an EMBL/GenBank/DDBJ whole genome shotgun (WGS) entry which is preliminary data.</text>
</comment>
<reference evidence="1" key="1">
    <citation type="submission" date="2021-07" db="EMBL/GenBank/DDBJ databases">
        <title>Xylan utilisation by Bifidobacterium pseudocatenulatum.</title>
        <authorList>
            <person name="Watanabe Y."/>
        </authorList>
    </citation>
    <scope>NUCLEOTIDE SEQUENCE</scope>
    <source>
        <strain evidence="1">YIT12824</strain>
    </source>
</reference>